<evidence type="ECO:0000256" key="8">
    <source>
        <dbReference type="ARBA" id="ARBA00023136"/>
    </source>
</evidence>
<accession>A0AAD7MV28</accession>
<dbReference type="GO" id="GO:0005743">
    <property type="term" value="C:mitochondrial inner membrane"/>
    <property type="evidence" value="ECO:0007669"/>
    <property type="project" value="UniProtKB-SubCell"/>
</dbReference>
<dbReference type="GO" id="GO:0046872">
    <property type="term" value="F:metal ion binding"/>
    <property type="evidence" value="ECO:0007669"/>
    <property type="project" value="InterPro"/>
</dbReference>
<dbReference type="EMBL" id="JARJLG010000169">
    <property type="protein sequence ID" value="KAJ7733256.1"/>
    <property type="molecule type" value="Genomic_DNA"/>
</dbReference>
<dbReference type="SUPFAM" id="SSF63411">
    <property type="entry name" value="LuxS/MPP-like metallohydrolase"/>
    <property type="match status" value="2"/>
</dbReference>
<keyword evidence="3" id="KW-0679">Respiratory chain</keyword>
<evidence type="ECO:0000256" key="2">
    <source>
        <dbReference type="ARBA" id="ARBA00022448"/>
    </source>
</evidence>
<organism evidence="12 13">
    <name type="scientific">Mycena maculata</name>
    <dbReference type="NCBI Taxonomy" id="230809"/>
    <lineage>
        <taxon>Eukaryota</taxon>
        <taxon>Fungi</taxon>
        <taxon>Dikarya</taxon>
        <taxon>Basidiomycota</taxon>
        <taxon>Agaricomycotina</taxon>
        <taxon>Agaricomycetes</taxon>
        <taxon>Agaricomycetidae</taxon>
        <taxon>Agaricales</taxon>
        <taxon>Marasmiineae</taxon>
        <taxon>Mycenaceae</taxon>
        <taxon>Mycena</taxon>
    </lineage>
</organism>
<dbReference type="FunFam" id="3.30.830.10:FF:000021">
    <property type="entry name" value="Cytochrome b-c1 complex subunit 2"/>
    <property type="match status" value="1"/>
</dbReference>
<keyword evidence="13" id="KW-1185">Reference proteome</keyword>
<keyword evidence="2" id="KW-0813">Transport</keyword>
<evidence type="ECO:0000256" key="10">
    <source>
        <dbReference type="ARBA" id="ARBA00040751"/>
    </source>
</evidence>
<comment type="similarity">
    <text evidence="9">Belongs to the peptidase M16 family. UQCRC2/QCR2 subfamily.</text>
</comment>
<evidence type="ECO:0000256" key="4">
    <source>
        <dbReference type="ARBA" id="ARBA00022792"/>
    </source>
</evidence>
<reference evidence="12" key="1">
    <citation type="submission" date="2023-03" db="EMBL/GenBank/DDBJ databases">
        <title>Massive genome expansion in bonnet fungi (Mycena s.s.) driven by repeated elements and novel gene families across ecological guilds.</title>
        <authorList>
            <consortium name="Lawrence Berkeley National Laboratory"/>
            <person name="Harder C.B."/>
            <person name="Miyauchi S."/>
            <person name="Viragh M."/>
            <person name="Kuo A."/>
            <person name="Thoen E."/>
            <person name="Andreopoulos B."/>
            <person name="Lu D."/>
            <person name="Skrede I."/>
            <person name="Drula E."/>
            <person name="Henrissat B."/>
            <person name="Morin E."/>
            <person name="Kohler A."/>
            <person name="Barry K."/>
            <person name="LaButti K."/>
            <person name="Morin E."/>
            <person name="Salamov A."/>
            <person name="Lipzen A."/>
            <person name="Mereny Z."/>
            <person name="Hegedus B."/>
            <person name="Baldrian P."/>
            <person name="Stursova M."/>
            <person name="Weitz H."/>
            <person name="Taylor A."/>
            <person name="Grigoriev I.V."/>
            <person name="Nagy L.G."/>
            <person name="Martin F."/>
            <person name="Kauserud H."/>
        </authorList>
    </citation>
    <scope>NUCLEOTIDE SEQUENCE</scope>
    <source>
        <strain evidence="12">CBHHK188m</strain>
    </source>
</reference>
<evidence type="ECO:0000259" key="11">
    <source>
        <dbReference type="Pfam" id="PF00675"/>
    </source>
</evidence>
<comment type="subcellular location">
    <subcellularLocation>
        <location evidence="1">Mitochondrion inner membrane</location>
        <topology evidence="1">Peripheral membrane protein</topology>
        <orientation evidence="1">Matrix side</orientation>
    </subcellularLocation>
</comment>
<keyword evidence="4" id="KW-0999">Mitochondrion inner membrane</keyword>
<evidence type="ECO:0000256" key="1">
    <source>
        <dbReference type="ARBA" id="ARBA00004443"/>
    </source>
</evidence>
<evidence type="ECO:0000313" key="13">
    <source>
        <dbReference type="Proteomes" id="UP001215280"/>
    </source>
</evidence>
<protein>
    <recommendedName>
        <fullName evidence="10">Cytochrome b-c1 complex subunit 2, mitochondrial</fullName>
    </recommendedName>
</protein>
<comment type="caution">
    <text evidence="12">The sequence shown here is derived from an EMBL/GenBank/DDBJ whole genome shotgun (WGS) entry which is preliminary data.</text>
</comment>
<name>A0AAD7MV28_9AGAR</name>
<evidence type="ECO:0000256" key="3">
    <source>
        <dbReference type="ARBA" id="ARBA00022660"/>
    </source>
</evidence>
<feature type="domain" description="Peptidase M16 N-terminal" evidence="11">
    <location>
        <begin position="27"/>
        <end position="168"/>
    </location>
</feature>
<keyword evidence="5" id="KW-0809">Transit peptide</keyword>
<keyword evidence="8" id="KW-0472">Membrane</keyword>
<dbReference type="InterPro" id="IPR011765">
    <property type="entry name" value="Pept_M16_N"/>
</dbReference>
<dbReference type="PANTHER" id="PTHR11851:SF209">
    <property type="entry name" value="CYTOCHROME B-C1 COMPLEX SUBUNIT 2, MITOCHONDRIAL"/>
    <property type="match status" value="1"/>
</dbReference>
<dbReference type="Gene3D" id="3.30.830.10">
    <property type="entry name" value="Metalloenzyme, LuxS/M16 peptidase-like"/>
    <property type="match status" value="2"/>
</dbReference>
<dbReference type="AlphaFoldDB" id="A0AAD7MV28"/>
<dbReference type="InterPro" id="IPR050361">
    <property type="entry name" value="MPP/UQCRC_Complex"/>
</dbReference>
<dbReference type="Pfam" id="PF00675">
    <property type="entry name" value="Peptidase_M16"/>
    <property type="match status" value="1"/>
</dbReference>
<evidence type="ECO:0000313" key="12">
    <source>
        <dbReference type="EMBL" id="KAJ7733256.1"/>
    </source>
</evidence>
<evidence type="ECO:0000256" key="6">
    <source>
        <dbReference type="ARBA" id="ARBA00022982"/>
    </source>
</evidence>
<keyword evidence="6" id="KW-0249">Electron transport</keyword>
<gene>
    <name evidence="12" type="ORF">DFH07DRAFT_845907</name>
</gene>
<evidence type="ECO:0000256" key="5">
    <source>
        <dbReference type="ARBA" id="ARBA00022946"/>
    </source>
</evidence>
<evidence type="ECO:0000256" key="9">
    <source>
        <dbReference type="ARBA" id="ARBA00038146"/>
    </source>
</evidence>
<dbReference type="InterPro" id="IPR011249">
    <property type="entry name" value="Metalloenz_LuxS/M16"/>
</dbReference>
<dbReference type="Proteomes" id="UP001215280">
    <property type="component" value="Unassembled WGS sequence"/>
</dbReference>
<proteinExistence type="inferred from homology"/>
<dbReference type="PANTHER" id="PTHR11851">
    <property type="entry name" value="METALLOPROTEASE"/>
    <property type="match status" value="1"/>
</dbReference>
<keyword evidence="7" id="KW-0496">Mitochondrion</keyword>
<sequence>MLASRVCARRFASRSFATVVETGGLKVAAIDSNQPTVSITFLAKAGPRYQPKPGVAHALKNFAYKSTEDRSALGTVRESELYGGVLSSTLSREHLALTAEFLRGDEEFFVDVLASVIASSKYTRHEFEELVLPTIESEVNALHADPATHALELAHALAFRSGLGASLFAAPHTPITAEDVAEFAKTAFSPANLAVLGTGISQSTLSSLVAAALERRTAEAVTPPTTTTSGYFGGESRLETHGTPQTIFIGFGAPGTPAPELAALAAYLDPNPAVKWSRGSSPMLQSPETSVQAVYLPYSDAALVGLLIQGPSVEGVRAASKAAVAALKGTAGVKAEELKAAVSKAKFRMASTADARAGVVEVLGSKVLSGSSETSLETSLSALDKVTASGFAKAATALVKSKSTFVALGDTQALPYADELGL</sequence>
<evidence type="ECO:0000256" key="7">
    <source>
        <dbReference type="ARBA" id="ARBA00023128"/>
    </source>
</evidence>